<keyword evidence="5" id="KW-1185">Reference proteome</keyword>
<comment type="subcellular location">
    <subcellularLocation>
        <location evidence="1">Secreted</location>
    </subcellularLocation>
</comment>
<dbReference type="InterPro" id="IPR002413">
    <property type="entry name" value="V5_allergen-like"/>
</dbReference>
<proteinExistence type="predicted"/>
<reference evidence="6" key="1">
    <citation type="submission" date="2025-08" db="UniProtKB">
        <authorList>
            <consortium name="RefSeq"/>
        </authorList>
    </citation>
    <scope>IDENTIFICATION</scope>
</reference>
<dbReference type="InterPro" id="IPR014044">
    <property type="entry name" value="CAP_dom"/>
</dbReference>
<evidence type="ECO:0000256" key="1">
    <source>
        <dbReference type="ARBA" id="ARBA00004613"/>
    </source>
</evidence>
<accession>A0A8N1S9I3</accession>
<dbReference type="PRINTS" id="PR00837">
    <property type="entry name" value="V5TPXLIKE"/>
</dbReference>
<keyword evidence="2" id="KW-0964">Secreted</keyword>
<feature type="domain" description="SCP" evidence="4">
    <location>
        <begin position="1"/>
        <end position="140"/>
    </location>
</feature>
<name>A0A8N1S9I3_9HYME</name>
<gene>
    <name evidence="6" type="primary">LOC112552993</name>
</gene>
<dbReference type="SUPFAM" id="SSF55797">
    <property type="entry name" value="PR-1-like"/>
    <property type="match status" value="2"/>
</dbReference>
<dbReference type="AlphaFoldDB" id="A0A8N1S9I3"/>
<dbReference type="CDD" id="cd05380">
    <property type="entry name" value="CAP_euk"/>
    <property type="match status" value="1"/>
</dbReference>
<sequence length="202" mass="22948">MMELIWDDELAVIARRWALQCKLFEKDQCRDVERFGVWQNVNVLDMDSVKNGTSSKERIHFHITSWYDEVEDFDNAEVGFELRVNEESSRPEAVCRAVHLHLVQIIIPFRLVNYSNAALSSYIPLASATFIYVGCGRAIYTLNLIKTTTTPGGDRVEVLVCNYGPVDRTAPQQLYKLGRPGLCPLGTLPSDRYQSLCSKCKP</sequence>
<dbReference type="InterPro" id="IPR035940">
    <property type="entry name" value="CAP_sf"/>
</dbReference>
<dbReference type="Pfam" id="PF00188">
    <property type="entry name" value="CAP"/>
    <property type="match status" value="1"/>
</dbReference>
<evidence type="ECO:0000313" key="6">
    <source>
        <dbReference type="RefSeq" id="XP_025075485.1"/>
    </source>
</evidence>
<evidence type="ECO:0000256" key="3">
    <source>
        <dbReference type="ARBA" id="ARBA00023157"/>
    </source>
</evidence>
<protein>
    <submittedName>
        <fullName evidence="6">Venom allergen 3-like</fullName>
    </submittedName>
</protein>
<dbReference type="OrthoDB" id="414826at2759"/>
<dbReference type="GO" id="GO:0005576">
    <property type="term" value="C:extracellular region"/>
    <property type="evidence" value="ECO:0007669"/>
    <property type="project" value="UniProtKB-SubCell"/>
</dbReference>
<evidence type="ECO:0000256" key="2">
    <source>
        <dbReference type="ARBA" id="ARBA00022525"/>
    </source>
</evidence>
<dbReference type="InterPro" id="IPR001283">
    <property type="entry name" value="CRISP-related"/>
</dbReference>
<dbReference type="GeneID" id="112552993"/>
<keyword evidence="3" id="KW-1015">Disulfide bond</keyword>
<organism evidence="5 6">
    <name type="scientific">Pogonomyrmex barbatus</name>
    <name type="common">red harvester ant</name>
    <dbReference type="NCBI Taxonomy" id="144034"/>
    <lineage>
        <taxon>Eukaryota</taxon>
        <taxon>Metazoa</taxon>
        <taxon>Ecdysozoa</taxon>
        <taxon>Arthropoda</taxon>
        <taxon>Hexapoda</taxon>
        <taxon>Insecta</taxon>
        <taxon>Pterygota</taxon>
        <taxon>Neoptera</taxon>
        <taxon>Endopterygota</taxon>
        <taxon>Hymenoptera</taxon>
        <taxon>Apocrita</taxon>
        <taxon>Aculeata</taxon>
        <taxon>Formicoidea</taxon>
        <taxon>Formicidae</taxon>
        <taxon>Myrmicinae</taxon>
        <taxon>Pogonomyrmex</taxon>
    </lineage>
</organism>
<dbReference type="Proteomes" id="UP000504615">
    <property type="component" value="Unplaced"/>
</dbReference>
<evidence type="ECO:0000259" key="4">
    <source>
        <dbReference type="Pfam" id="PF00188"/>
    </source>
</evidence>
<evidence type="ECO:0000313" key="5">
    <source>
        <dbReference type="Proteomes" id="UP000504615"/>
    </source>
</evidence>
<dbReference type="RefSeq" id="XP_025075485.1">
    <property type="nucleotide sequence ID" value="XM_025219700.1"/>
</dbReference>
<dbReference type="PRINTS" id="PR00838">
    <property type="entry name" value="V5ALLERGEN"/>
</dbReference>
<dbReference type="Gene3D" id="3.40.33.10">
    <property type="entry name" value="CAP"/>
    <property type="match status" value="1"/>
</dbReference>